<dbReference type="OrthoDB" id="15280at2157"/>
<dbReference type="InterPro" id="IPR029060">
    <property type="entry name" value="PIN-like_dom_sf"/>
</dbReference>
<name>H1KXC9_9EURY</name>
<dbReference type="CDD" id="cd09879">
    <property type="entry name" value="PIN_VapC_AF0591-like"/>
    <property type="match status" value="1"/>
</dbReference>
<dbReference type="SMART" id="SM00670">
    <property type="entry name" value="PINc"/>
    <property type="match status" value="1"/>
</dbReference>
<dbReference type="RefSeq" id="WP_007043897.1">
    <property type="nucleotide sequence ID" value="NZ_AGJL01000008.1"/>
</dbReference>
<dbReference type="Gene3D" id="3.40.50.1010">
    <property type="entry name" value="5'-nuclease"/>
    <property type="match status" value="1"/>
</dbReference>
<dbReference type="PATRIC" id="fig|647171.4.peg.448"/>
<dbReference type="InterPro" id="IPR041120">
    <property type="entry name" value="PIN_9"/>
</dbReference>
<feature type="coiled-coil region" evidence="1">
    <location>
        <begin position="38"/>
        <end position="65"/>
    </location>
</feature>
<evidence type="ECO:0000256" key="1">
    <source>
        <dbReference type="SAM" id="Coils"/>
    </source>
</evidence>
<protein>
    <submittedName>
        <fullName evidence="3">PilT protein domain protein</fullName>
    </submittedName>
</protein>
<gene>
    <name evidence="3" type="ORF">MetfoDRAFT_0452</name>
</gene>
<sequence>MYLVVPDTNFLIYAFKHKINFDYELERALNAKYKIVVLKCVYDELQKLQKELKGKEKLSVSLALEMIKKYDIVDYNKGHYTDEIIINFAKENKNIVVCTNDKELKNKLIDLNIPIIFVRQKNYFDIIGLI</sequence>
<keyword evidence="1" id="KW-0175">Coiled coil</keyword>
<dbReference type="Proteomes" id="UP000003706">
    <property type="component" value="Unassembled WGS sequence"/>
</dbReference>
<keyword evidence="4" id="KW-1185">Reference proteome</keyword>
<dbReference type="AlphaFoldDB" id="H1KXC9"/>
<dbReference type="EMBL" id="AGJL01000008">
    <property type="protein sequence ID" value="EHP88341.1"/>
    <property type="molecule type" value="Genomic_DNA"/>
</dbReference>
<dbReference type="SUPFAM" id="SSF88723">
    <property type="entry name" value="PIN domain-like"/>
    <property type="match status" value="1"/>
</dbReference>
<evidence type="ECO:0000259" key="2">
    <source>
        <dbReference type="SMART" id="SM00670"/>
    </source>
</evidence>
<proteinExistence type="predicted"/>
<accession>H1KXC9</accession>
<dbReference type="PANTHER" id="PTHR12416">
    <property type="entry name" value="RRNA-PROCESSING PROTEIN UTP23 HOMOLOG"/>
    <property type="match status" value="1"/>
</dbReference>
<dbReference type="STRING" id="647171.MetfoDRAFT_0452"/>
<feature type="domain" description="PIN" evidence="2">
    <location>
        <begin position="2"/>
        <end position="106"/>
    </location>
</feature>
<evidence type="ECO:0000313" key="4">
    <source>
        <dbReference type="Proteomes" id="UP000003706"/>
    </source>
</evidence>
<evidence type="ECO:0000313" key="3">
    <source>
        <dbReference type="EMBL" id="EHP88341.1"/>
    </source>
</evidence>
<comment type="caution">
    <text evidence="3">The sequence shown here is derived from an EMBL/GenBank/DDBJ whole genome shotgun (WGS) entry which is preliminary data.</text>
</comment>
<dbReference type="Pfam" id="PF18477">
    <property type="entry name" value="PIN_9"/>
    <property type="match status" value="1"/>
</dbReference>
<dbReference type="InterPro" id="IPR002716">
    <property type="entry name" value="PIN_dom"/>
</dbReference>
<reference evidence="3 4" key="1">
    <citation type="submission" date="2011-09" db="EMBL/GenBank/DDBJ databases">
        <title>The draft genome of Methanotorris formicicus Mc-S-70.</title>
        <authorList>
            <consortium name="US DOE Joint Genome Institute (JGI-PGF)"/>
            <person name="Lucas S."/>
            <person name="Han J."/>
            <person name="Lapidus A."/>
            <person name="Cheng J.-F."/>
            <person name="Goodwin L."/>
            <person name="Pitluck S."/>
            <person name="Peters L."/>
            <person name="Land M.L."/>
            <person name="Hauser L."/>
            <person name="Sieprawska-Lupa M."/>
            <person name="Takai K."/>
            <person name="Miyazaki J."/>
            <person name="Whitman W."/>
            <person name="Woyke T.J."/>
        </authorList>
    </citation>
    <scope>NUCLEOTIDE SEQUENCE [LARGE SCALE GENOMIC DNA]</scope>
    <source>
        <strain evidence="3 4">Mc-S-70</strain>
    </source>
</reference>
<organism evidence="3 4">
    <name type="scientific">Methanotorris formicicus Mc-S-70</name>
    <dbReference type="NCBI Taxonomy" id="647171"/>
    <lineage>
        <taxon>Archaea</taxon>
        <taxon>Methanobacteriati</taxon>
        <taxon>Methanobacteriota</taxon>
        <taxon>Methanomada group</taxon>
        <taxon>Methanococci</taxon>
        <taxon>Methanococcales</taxon>
        <taxon>Methanocaldococcaceae</taxon>
        <taxon>Methanotorris</taxon>
    </lineage>
</organism>